<gene>
    <name evidence="7" type="ORF">TCM_032388</name>
</gene>
<comment type="subcellular location">
    <subcellularLocation>
        <location evidence="1">Membrane</location>
        <topology evidence="1">Single-pass membrane protein</topology>
    </subcellularLocation>
</comment>
<dbReference type="Proteomes" id="UP000026915">
    <property type="component" value="Chromosome 7"/>
</dbReference>
<dbReference type="Gramene" id="EOY13742">
    <property type="protein sequence ID" value="EOY13742"/>
    <property type="gene ID" value="TCM_032388"/>
</dbReference>
<protein>
    <submittedName>
        <fullName evidence="7">Late embryogenesis abundant hydroxyproline-rich glycofamily protein, putative</fullName>
    </submittedName>
</protein>
<evidence type="ECO:0000313" key="8">
    <source>
        <dbReference type="Proteomes" id="UP000026915"/>
    </source>
</evidence>
<evidence type="ECO:0000259" key="6">
    <source>
        <dbReference type="Pfam" id="PF03168"/>
    </source>
</evidence>
<dbReference type="InterPro" id="IPR004864">
    <property type="entry name" value="LEA_2"/>
</dbReference>
<evidence type="ECO:0000256" key="2">
    <source>
        <dbReference type="ARBA" id="ARBA00022692"/>
    </source>
</evidence>
<dbReference type="GO" id="GO:0016020">
    <property type="term" value="C:membrane"/>
    <property type="evidence" value="ECO:0007669"/>
    <property type="project" value="UniProtKB-SubCell"/>
</dbReference>
<dbReference type="HOGENOM" id="CLU_050605_2_0_1"/>
<proteinExistence type="predicted"/>
<name>A0A061FAM6_THECC</name>
<keyword evidence="4 5" id="KW-0472">Membrane</keyword>
<evidence type="ECO:0000256" key="5">
    <source>
        <dbReference type="SAM" id="Phobius"/>
    </source>
</evidence>
<dbReference type="GO" id="GO:0098542">
    <property type="term" value="P:defense response to other organism"/>
    <property type="evidence" value="ECO:0007669"/>
    <property type="project" value="InterPro"/>
</dbReference>
<dbReference type="EMBL" id="CM001885">
    <property type="protein sequence ID" value="EOY13742.1"/>
    <property type="molecule type" value="Genomic_DNA"/>
</dbReference>
<dbReference type="eggNOG" id="ENOG502S2JE">
    <property type="taxonomic scope" value="Eukaryota"/>
</dbReference>
<dbReference type="Pfam" id="PF03168">
    <property type="entry name" value="LEA_2"/>
    <property type="match status" value="1"/>
</dbReference>
<dbReference type="InterPro" id="IPR044839">
    <property type="entry name" value="NDR1-like"/>
</dbReference>
<reference evidence="7 8" key="1">
    <citation type="journal article" date="2013" name="Genome Biol.">
        <title>The genome sequence of the most widely cultivated cacao type and its use to identify candidate genes regulating pod color.</title>
        <authorList>
            <person name="Motamayor J.C."/>
            <person name="Mockaitis K."/>
            <person name="Schmutz J."/>
            <person name="Haiminen N."/>
            <person name="Iii D.L."/>
            <person name="Cornejo O."/>
            <person name="Findley S.D."/>
            <person name="Zheng P."/>
            <person name="Utro F."/>
            <person name="Royaert S."/>
            <person name="Saski C."/>
            <person name="Jenkins J."/>
            <person name="Podicheti R."/>
            <person name="Zhao M."/>
            <person name="Scheffler B.E."/>
            <person name="Stack J.C."/>
            <person name="Feltus F.A."/>
            <person name="Mustiga G.M."/>
            <person name="Amores F."/>
            <person name="Phillips W."/>
            <person name="Marelli J.P."/>
            <person name="May G.D."/>
            <person name="Shapiro H."/>
            <person name="Ma J."/>
            <person name="Bustamante C.D."/>
            <person name="Schnell R.J."/>
            <person name="Main D."/>
            <person name="Gilbert D."/>
            <person name="Parida L."/>
            <person name="Kuhn D.N."/>
        </authorList>
    </citation>
    <scope>NUCLEOTIDE SEQUENCE [LARGE SCALE GENOMIC DNA]</scope>
    <source>
        <strain evidence="8">cv. Matina 1-6</strain>
    </source>
</reference>
<accession>A0A061FAM6</accession>
<dbReference type="Gene3D" id="2.60.40.1820">
    <property type="match status" value="1"/>
</dbReference>
<keyword evidence="8" id="KW-1185">Reference proteome</keyword>
<feature type="domain" description="Late embryogenesis abundant protein LEA-2 subgroup" evidence="6">
    <location>
        <begin position="75"/>
        <end position="176"/>
    </location>
</feature>
<evidence type="ECO:0000256" key="3">
    <source>
        <dbReference type="ARBA" id="ARBA00022989"/>
    </source>
</evidence>
<dbReference type="OMA" id="KCFAYIV"/>
<organism evidence="7 8">
    <name type="scientific">Theobroma cacao</name>
    <name type="common">Cacao</name>
    <name type="synonym">Cocoa</name>
    <dbReference type="NCBI Taxonomy" id="3641"/>
    <lineage>
        <taxon>Eukaryota</taxon>
        <taxon>Viridiplantae</taxon>
        <taxon>Streptophyta</taxon>
        <taxon>Embryophyta</taxon>
        <taxon>Tracheophyta</taxon>
        <taxon>Spermatophyta</taxon>
        <taxon>Magnoliopsida</taxon>
        <taxon>eudicotyledons</taxon>
        <taxon>Gunneridae</taxon>
        <taxon>Pentapetalae</taxon>
        <taxon>rosids</taxon>
        <taxon>malvids</taxon>
        <taxon>Malvales</taxon>
        <taxon>Malvaceae</taxon>
        <taxon>Byttnerioideae</taxon>
        <taxon>Theobroma</taxon>
    </lineage>
</organism>
<evidence type="ECO:0000256" key="1">
    <source>
        <dbReference type="ARBA" id="ARBA00004167"/>
    </source>
</evidence>
<evidence type="ECO:0000313" key="7">
    <source>
        <dbReference type="EMBL" id="EOY13742.1"/>
    </source>
</evidence>
<sequence length="192" mass="21020">MKSGDQTSRGKRNIKCWAIVVAGVIAKTIIILLFVLIVMRIRNPKVRLGGVTVENLRASSSSSSPSFSTKLNAQVSVKNTNFGHFKFKNSTLTISYNGSPVGKATIVEGLARARSTKKFNVTILVSSNNKISRNSDQLSSDIESGTINLSSHAKLEGKIHLFKIFKKKKSAEMNCTMDVNTSLKQIQKLTCK</sequence>
<keyword evidence="3 5" id="KW-1133">Transmembrane helix</keyword>
<dbReference type="PANTHER" id="PTHR31234">
    <property type="entry name" value="LATE EMBRYOGENESIS ABUNDANT (LEA) HYDROXYPROLINE-RICH GLYCOPROTEIN FAMILY"/>
    <property type="match status" value="1"/>
</dbReference>
<feature type="transmembrane region" description="Helical" evidence="5">
    <location>
        <begin position="17"/>
        <end position="38"/>
    </location>
</feature>
<dbReference type="AlphaFoldDB" id="A0A061FAM6"/>
<keyword evidence="2 5" id="KW-0812">Transmembrane</keyword>
<dbReference type="STRING" id="3641.A0A061FAM6"/>
<evidence type="ECO:0000256" key="4">
    <source>
        <dbReference type="ARBA" id="ARBA00023136"/>
    </source>
</evidence>
<dbReference type="PANTHER" id="PTHR31234:SF65">
    <property type="entry name" value="LATE EMBRYOGENESIS ABUNDANT PROTEIN, LEA_2 SUBGROUP"/>
    <property type="match status" value="1"/>
</dbReference>
<dbReference type="InParanoid" id="A0A061FAM6"/>